<name>A0ABD3SGR0_9STRA</name>
<dbReference type="GO" id="GO:0008033">
    <property type="term" value="P:tRNA processing"/>
    <property type="evidence" value="ECO:0007669"/>
    <property type="project" value="UniProtKB-KW"/>
</dbReference>
<proteinExistence type="inferred from homology"/>
<evidence type="ECO:0000256" key="2">
    <source>
        <dbReference type="ARBA" id="ARBA00022694"/>
    </source>
</evidence>
<evidence type="ECO:0000256" key="6">
    <source>
        <dbReference type="SAM" id="MobiDB-lite"/>
    </source>
</evidence>
<dbReference type="PANTHER" id="PTHR11142">
    <property type="entry name" value="PSEUDOURIDYLATE SYNTHASE"/>
    <property type="match status" value="1"/>
</dbReference>
<keyword evidence="9" id="KW-1185">Reference proteome</keyword>
<dbReference type="PANTHER" id="PTHR11142:SF0">
    <property type="entry name" value="TRNA PSEUDOURIDINE SYNTHASE-LIKE 1"/>
    <property type="match status" value="1"/>
</dbReference>
<dbReference type="Gene3D" id="3.30.70.660">
    <property type="entry name" value="Pseudouridine synthase I, catalytic domain, C-terminal subdomain"/>
    <property type="match status" value="1"/>
</dbReference>
<comment type="catalytic activity">
    <reaction evidence="4">
        <text>uridine(38/39/40) in tRNA = pseudouridine(38/39/40) in tRNA</text>
        <dbReference type="Rhea" id="RHEA:22376"/>
        <dbReference type="Rhea" id="RHEA-COMP:10085"/>
        <dbReference type="Rhea" id="RHEA-COMP:10087"/>
        <dbReference type="ChEBI" id="CHEBI:65314"/>
        <dbReference type="ChEBI" id="CHEBI:65315"/>
        <dbReference type="EC" id="5.4.99.12"/>
    </reaction>
</comment>
<comment type="caution">
    <text evidence="8">The sequence shown here is derived from an EMBL/GenBank/DDBJ whole genome shotgun (WGS) entry which is preliminary data.</text>
</comment>
<keyword evidence="2 4" id="KW-0819">tRNA processing</keyword>
<protein>
    <recommendedName>
        <fullName evidence="4">tRNA pseudouridine synthase</fullName>
        <ecNumber evidence="4">5.4.99.12</ecNumber>
    </recommendedName>
</protein>
<keyword evidence="3 4" id="KW-0413">Isomerase</keyword>
<evidence type="ECO:0000313" key="9">
    <source>
        <dbReference type="Proteomes" id="UP001530377"/>
    </source>
</evidence>
<dbReference type="InterPro" id="IPR020095">
    <property type="entry name" value="PsdUridine_synth_TruA_C"/>
</dbReference>
<dbReference type="SUPFAM" id="SSF55120">
    <property type="entry name" value="Pseudouridine synthase"/>
    <property type="match status" value="1"/>
</dbReference>
<accession>A0ABD3SGR0</accession>
<comment type="similarity">
    <text evidence="1 4">Belongs to the tRNA pseudouridine synthase TruA family.</text>
</comment>
<dbReference type="Gene3D" id="3.30.70.580">
    <property type="entry name" value="Pseudouridine synthase I, catalytic domain, N-terminal subdomain"/>
    <property type="match status" value="1"/>
</dbReference>
<dbReference type="InterPro" id="IPR020097">
    <property type="entry name" value="PsdUridine_synth_TruA_a/b_dom"/>
</dbReference>
<dbReference type="InterPro" id="IPR020094">
    <property type="entry name" value="TruA/RsuA/RluB/E/F_N"/>
</dbReference>
<dbReference type="HAMAP" id="MF_00171">
    <property type="entry name" value="TruA"/>
    <property type="match status" value="1"/>
</dbReference>
<evidence type="ECO:0000256" key="3">
    <source>
        <dbReference type="ARBA" id="ARBA00023235"/>
    </source>
</evidence>
<sequence>MVVPHLAAVVAELPSFPSFVPPTSLRDRQTTTTTTSLLGESLPRNDDDNNNDENENGRHQGGGATKVRFRARVAYRGTSYGGFQLQRRSFASSSSSRAASPPPTVQGELENALCTRFVESNRRIPVVGASRTDAGVHARGQAVHFDLLVGQEVPSRFVGATLDTVVRPSIVDDAMGGIVGDEGTIAQAEEERREVEREIEDFCSGLMRSMNRILPADVRVFDLRRAPYRTDARLSSSHSSSTIACRPWHAIQCARSKWYSYRLALGPTLYDPAERYTRAHYPILGRASSVTSSSGSEMGGEGFPPSRDGGYVAVNDIDRLRSILRLYEGTHDFRAFGGQMEQNEKKRGVGGGGNRAMDTVRTVYKVELVREPATYVDGILRWHDDDGRDRDDDDGGSSFHWKHVGVIGEEGYYRIDFLLQGALYKMVRNMVGTAMECWLGRMSEGQIVDMLRIHRDDDVDDEEGNINAIVVKRLGRKDNPCKPAPPEGLTLECVYYDDGF</sequence>
<feature type="domain" description="Pseudouridine synthase I TruA alpha/beta" evidence="7">
    <location>
        <begin position="325"/>
        <end position="457"/>
    </location>
</feature>
<dbReference type="GO" id="GO:0160147">
    <property type="term" value="F:tRNA pseudouridine(38-40) synthase activity"/>
    <property type="evidence" value="ECO:0007669"/>
    <property type="project" value="UniProtKB-EC"/>
</dbReference>
<dbReference type="EC" id="5.4.99.12" evidence="4"/>
<gene>
    <name evidence="8" type="ORF">ACHAXA_009778</name>
</gene>
<keyword evidence="5" id="KW-0175">Coiled coil</keyword>
<dbReference type="Pfam" id="PF01416">
    <property type="entry name" value="PseudoU_synth_1"/>
    <property type="match status" value="1"/>
</dbReference>
<evidence type="ECO:0000256" key="5">
    <source>
        <dbReference type="SAM" id="Coils"/>
    </source>
</evidence>
<dbReference type="Proteomes" id="UP001530377">
    <property type="component" value="Unassembled WGS sequence"/>
</dbReference>
<organism evidence="8 9">
    <name type="scientific">Cyclostephanos tholiformis</name>
    <dbReference type="NCBI Taxonomy" id="382380"/>
    <lineage>
        <taxon>Eukaryota</taxon>
        <taxon>Sar</taxon>
        <taxon>Stramenopiles</taxon>
        <taxon>Ochrophyta</taxon>
        <taxon>Bacillariophyta</taxon>
        <taxon>Coscinodiscophyceae</taxon>
        <taxon>Thalassiosirophycidae</taxon>
        <taxon>Stephanodiscales</taxon>
        <taxon>Stephanodiscaceae</taxon>
        <taxon>Cyclostephanos</taxon>
    </lineage>
</organism>
<evidence type="ECO:0000256" key="1">
    <source>
        <dbReference type="ARBA" id="ARBA00009375"/>
    </source>
</evidence>
<dbReference type="InterPro" id="IPR001406">
    <property type="entry name" value="PsdUridine_synth_TruA"/>
</dbReference>
<feature type="region of interest" description="Disordered" evidence="6">
    <location>
        <begin position="17"/>
        <end position="66"/>
    </location>
</feature>
<evidence type="ECO:0000259" key="7">
    <source>
        <dbReference type="Pfam" id="PF01416"/>
    </source>
</evidence>
<evidence type="ECO:0000313" key="8">
    <source>
        <dbReference type="EMBL" id="KAL3823673.1"/>
    </source>
</evidence>
<dbReference type="InterPro" id="IPR020103">
    <property type="entry name" value="PsdUridine_synth_cat_dom_sf"/>
</dbReference>
<reference evidence="8 9" key="1">
    <citation type="submission" date="2024-10" db="EMBL/GenBank/DDBJ databases">
        <title>Updated reference genomes for cyclostephanoid diatoms.</title>
        <authorList>
            <person name="Roberts W.R."/>
            <person name="Alverson A.J."/>
        </authorList>
    </citation>
    <scope>NUCLEOTIDE SEQUENCE [LARGE SCALE GENOMIC DNA]</scope>
    <source>
        <strain evidence="8 9">AJA228-03</strain>
    </source>
</reference>
<evidence type="ECO:0000256" key="4">
    <source>
        <dbReference type="RuleBase" id="RU003792"/>
    </source>
</evidence>
<feature type="coiled-coil region" evidence="5">
    <location>
        <begin position="178"/>
        <end position="205"/>
    </location>
</feature>
<dbReference type="AlphaFoldDB" id="A0ABD3SGR0"/>
<dbReference type="EMBL" id="JALLPB020000032">
    <property type="protein sequence ID" value="KAL3823673.1"/>
    <property type="molecule type" value="Genomic_DNA"/>
</dbReference>